<evidence type="ECO:0000259" key="12">
    <source>
        <dbReference type="Pfam" id="PF00425"/>
    </source>
</evidence>
<evidence type="ECO:0000256" key="5">
    <source>
        <dbReference type="ARBA" id="ARBA00012824"/>
    </source>
</evidence>
<accession>A0AA35YJ77</accession>
<dbReference type="InterPro" id="IPR044250">
    <property type="entry name" value="MenF-like"/>
</dbReference>
<keyword evidence="8" id="KW-0611">Plant defense</keyword>
<dbReference type="PANTHER" id="PTHR47253">
    <property type="match status" value="1"/>
</dbReference>
<keyword evidence="7" id="KW-0934">Plastid</keyword>
<evidence type="ECO:0000256" key="3">
    <source>
        <dbReference type="ARBA" id="ARBA00004229"/>
    </source>
</evidence>
<dbReference type="SUPFAM" id="SSF56322">
    <property type="entry name" value="ADC synthase"/>
    <property type="match status" value="1"/>
</dbReference>
<dbReference type="FunFam" id="3.60.120.10:FF:000005">
    <property type="entry name" value="isochorismate synthase, chloroplastic-like isoform X1"/>
    <property type="match status" value="1"/>
</dbReference>
<dbReference type="EMBL" id="OX465079">
    <property type="protein sequence ID" value="CAI9274907.1"/>
    <property type="molecule type" value="Genomic_DNA"/>
</dbReference>
<dbReference type="GO" id="GO:0006952">
    <property type="term" value="P:defense response"/>
    <property type="evidence" value="ECO:0007669"/>
    <property type="project" value="UniProtKB-KW"/>
</dbReference>
<comment type="similarity">
    <text evidence="4">Belongs to the isochorismate synthase family.</text>
</comment>
<evidence type="ECO:0000256" key="8">
    <source>
        <dbReference type="ARBA" id="ARBA00022821"/>
    </source>
</evidence>
<dbReference type="NCBIfam" id="TIGR00543">
    <property type="entry name" value="isochor_syn"/>
    <property type="match status" value="1"/>
</dbReference>
<keyword evidence="9" id="KW-0460">Magnesium</keyword>
<evidence type="ECO:0000313" key="14">
    <source>
        <dbReference type="Proteomes" id="UP001177003"/>
    </source>
</evidence>
<sequence>MEPRSKAVDKIEADHIVFSISHDCVFFISCADRFNSGNTIPPQERESEMAATGHCMAHFMELADSSTKCNIILGATRHTVYTHTQRYNHFCSLSMNGCQARDPRGPVGMTETRTFPSVSTPAMAMERLSSVITELGSHPPVFRSGILRLEVPIEQQIEAIDWLRAQQQFQHLPLCFFSGRSRKQRRINGYGYPSPSHSLFDYDDTSDHDSSPLSVAGFGSAVFFRHFSPFSLHDWRSIKRFLSKKCSMIRAYGAIRFDALANISSEWEAFGSFFFMIPQVEFNEFEGSSMLVTTIAWDESLSWTFGKAIHALQATMRQVSCNIVKLRKEVPNTSILSSNNVPSKKVWDYGVNRALQMINKNNSNSPLIKVVLARSSIIRTSPDIDPLTWLATLQVEGENAYQFCLQPPDAPSFIGNTPEQLFHRNKFDIYSEAMAGTRARGDSKALDLQIALDLLSSSKDDKEFSIVRECIRRKLESVCTTILVEPEKTIRKLPRVQHLYARLRGRLRSQDDEFDILSSLHPTPAVCGFPTEEARLLIAETEMFDRGMYAGPVGWFGGRESEFAVGIRSALVQKGVGALIYAGTGIVEGSNSSQEWDELELKTSQFTKLMKLEVASINTKKAMLSEM</sequence>
<keyword evidence="11" id="KW-0413">Isomerase</keyword>
<evidence type="ECO:0000256" key="11">
    <source>
        <dbReference type="ARBA" id="ARBA00023235"/>
    </source>
</evidence>
<evidence type="ECO:0000256" key="1">
    <source>
        <dbReference type="ARBA" id="ARBA00000799"/>
    </source>
</evidence>
<proteinExistence type="inferred from homology"/>
<dbReference type="InterPro" id="IPR004561">
    <property type="entry name" value="IsoChor_synthase"/>
</dbReference>
<evidence type="ECO:0000256" key="10">
    <source>
        <dbReference type="ARBA" id="ARBA00022946"/>
    </source>
</evidence>
<protein>
    <recommendedName>
        <fullName evidence="5">isochorismate synthase</fullName>
        <ecNumber evidence="5">5.4.4.2</ecNumber>
    </recommendedName>
</protein>
<organism evidence="13 14">
    <name type="scientific">Lactuca saligna</name>
    <name type="common">Willowleaf lettuce</name>
    <dbReference type="NCBI Taxonomy" id="75948"/>
    <lineage>
        <taxon>Eukaryota</taxon>
        <taxon>Viridiplantae</taxon>
        <taxon>Streptophyta</taxon>
        <taxon>Embryophyta</taxon>
        <taxon>Tracheophyta</taxon>
        <taxon>Spermatophyta</taxon>
        <taxon>Magnoliopsida</taxon>
        <taxon>eudicotyledons</taxon>
        <taxon>Gunneridae</taxon>
        <taxon>Pentapetalae</taxon>
        <taxon>asterids</taxon>
        <taxon>campanulids</taxon>
        <taxon>Asterales</taxon>
        <taxon>Asteraceae</taxon>
        <taxon>Cichorioideae</taxon>
        <taxon>Cichorieae</taxon>
        <taxon>Lactucinae</taxon>
        <taxon>Lactuca</taxon>
    </lineage>
</organism>
<name>A0AA35YJ77_LACSI</name>
<dbReference type="GO" id="GO:0042372">
    <property type="term" value="P:phylloquinone biosynthetic process"/>
    <property type="evidence" value="ECO:0007669"/>
    <property type="project" value="UniProtKB-ARBA"/>
</dbReference>
<keyword evidence="10" id="KW-0809">Transit peptide</keyword>
<comment type="cofactor">
    <cofactor evidence="2">
        <name>Mg(2+)</name>
        <dbReference type="ChEBI" id="CHEBI:18420"/>
    </cofactor>
</comment>
<comment type="catalytic activity">
    <reaction evidence="1">
        <text>chorismate = isochorismate</text>
        <dbReference type="Rhea" id="RHEA:18985"/>
        <dbReference type="ChEBI" id="CHEBI:29748"/>
        <dbReference type="ChEBI" id="CHEBI:29780"/>
        <dbReference type="EC" id="5.4.4.2"/>
    </reaction>
</comment>
<evidence type="ECO:0000256" key="4">
    <source>
        <dbReference type="ARBA" id="ARBA00005297"/>
    </source>
</evidence>
<evidence type="ECO:0000256" key="6">
    <source>
        <dbReference type="ARBA" id="ARBA00022528"/>
    </source>
</evidence>
<evidence type="ECO:0000256" key="2">
    <source>
        <dbReference type="ARBA" id="ARBA00001946"/>
    </source>
</evidence>
<dbReference type="AlphaFoldDB" id="A0AA35YJ77"/>
<evidence type="ECO:0000256" key="9">
    <source>
        <dbReference type="ARBA" id="ARBA00022842"/>
    </source>
</evidence>
<evidence type="ECO:0000313" key="13">
    <source>
        <dbReference type="EMBL" id="CAI9274907.1"/>
    </source>
</evidence>
<feature type="domain" description="Chorismate-utilising enzyme C-terminal" evidence="12">
    <location>
        <begin position="344"/>
        <end position="602"/>
    </location>
</feature>
<keyword evidence="14" id="KW-1185">Reference proteome</keyword>
<gene>
    <name evidence="13" type="ORF">LSALG_LOCUS14954</name>
</gene>
<dbReference type="Gene3D" id="3.60.120.10">
    <property type="entry name" value="Anthranilate synthase"/>
    <property type="match status" value="1"/>
</dbReference>
<dbReference type="InterPro" id="IPR005801">
    <property type="entry name" value="ADC_synthase"/>
</dbReference>
<dbReference type="EC" id="5.4.4.2" evidence="5"/>
<dbReference type="PANTHER" id="PTHR47253:SF4">
    <property type="entry name" value="ISOCHORISMATE SYNTHASE 2, CHLOROPLASTIC"/>
    <property type="match status" value="1"/>
</dbReference>
<dbReference type="Pfam" id="PF00425">
    <property type="entry name" value="Chorismate_bind"/>
    <property type="match status" value="1"/>
</dbReference>
<comment type="subcellular location">
    <subcellularLocation>
        <location evidence="3">Plastid</location>
        <location evidence="3">Chloroplast</location>
    </subcellularLocation>
</comment>
<dbReference type="GO" id="GO:0008909">
    <property type="term" value="F:isochorismate synthase activity"/>
    <property type="evidence" value="ECO:0007669"/>
    <property type="project" value="UniProtKB-EC"/>
</dbReference>
<reference evidence="13" key="1">
    <citation type="submission" date="2023-04" db="EMBL/GenBank/DDBJ databases">
        <authorList>
            <person name="Vijverberg K."/>
            <person name="Xiong W."/>
            <person name="Schranz E."/>
        </authorList>
    </citation>
    <scope>NUCLEOTIDE SEQUENCE</scope>
</reference>
<dbReference type="InterPro" id="IPR015890">
    <property type="entry name" value="Chorismate_C"/>
</dbReference>
<evidence type="ECO:0000256" key="7">
    <source>
        <dbReference type="ARBA" id="ARBA00022640"/>
    </source>
</evidence>
<dbReference type="GO" id="GO:0009507">
    <property type="term" value="C:chloroplast"/>
    <property type="evidence" value="ECO:0007669"/>
    <property type="project" value="UniProtKB-SubCell"/>
</dbReference>
<dbReference type="Proteomes" id="UP001177003">
    <property type="component" value="Chromosome 3"/>
</dbReference>
<keyword evidence="6" id="KW-0150">Chloroplast</keyword>